<keyword evidence="2 3" id="KW-0479">Metal-binding</keyword>
<sequence>MAKLIINHESWVWEVVSNNEPTVLMAVVTTSVLILAALWYKLTLSSSSPPLPPGPRELPIVGYLPFLGRDLHKQFTTMAHTYGPIFKFHMGSRRCIVINNLEIATEVLRDQDKNFTLRIPTLAASIITYGGKDISFSSNSNWHDQRKLLVSEVLCNKNLEARSPFRRYQVRKAIKNVYSKIGTAVNFSEICFSTEVNVICSMLWENSSDNVILKDRNLGAELYTMASEIIQLLLRPNVSDFFPCLAWLDLQGVQRDMKKHFEKLDQLYTNIFEDRIKSNSKKIDDGFAFEGKKDFLQILLELKDQKKLSLEQMKALFTIKMNIWSMQRDPCYWDNPLEFNPDRFLAHDETHKYGYDGNNIKFVPFGSGRRVCPGVSLGDKMQMHILASFLHSFEWSLPKGETVDLSDKFGITLKKIKPLILIPSQRLLNTGLYM</sequence>
<feature type="binding site" description="axial binding residue" evidence="2">
    <location>
        <position position="372"/>
    </location>
    <ligand>
        <name>heme</name>
        <dbReference type="ChEBI" id="CHEBI:30413"/>
    </ligand>
    <ligandPart>
        <name>Fe</name>
        <dbReference type="ChEBI" id="CHEBI:18248"/>
    </ligandPart>
</feature>
<dbReference type="PANTHER" id="PTHR47951">
    <property type="entry name" value="OS08G0547900 PROTEIN"/>
    <property type="match status" value="1"/>
</dbReference>
<comment type="cofactor">
    <cofactor evidence="2">
        <name>heme</name>
        <dbReference type="ChEBI" id="CHEBI:30413"/>
    </cofactor>
</comment>
<dbReference type="InterPro" id="IPR002401">
    <property type="entry name" value="Cyt_P450_E_grp-I"/>
</dbReference>
<organism evidence="4 5">
    <name type="scientific">Artemisia annua</name>
    <name type="common">Sweet wormwood</name>
    <dbReference type="NCBI Taxonomy" id="35608"/>
    <lineage>
        <taxon>Eukaryota</taxon>
        <taxon>Viridiplantae</taxon>
        <taxon>Streptophyta</taxon>
        <taxon>Embryophyta</taxon>
        <taxon>Tracheophyta</taxon>
        <taxon>Spermatophyta</taxon>
        <taxon>Magnoliopsida</taxon>
        <taxon>eudicotyledons</taxon>
        <taxon>Gunneridae</taxon>
        <taxon>Pentapetalae</taxon>
        <taxon>asterids</taxon>
        <taxon>campanulids</taxon>
        <taxon>Asterales</taxon>
        <taxon>Asteraceae</taxon>
        <taxon>Asteroideae</taxon>
        <taxon>Anthemideae</taxon>
        <taxon>Artemisiinae</taxon>
        <taxon>Artemisia</taxon>
    </lineage>
</organism>
<dbReference type="GO" id="GO:0016705">
    <property type="term" value="F:oxidoreductase activity, acting on paired donors, with incorporation or reduction of molecular oxygen"/>
    <property type="evidence" value="ECO:0007669"/>
    <property type="project" value="InterPro"/>
</dbReference>
<evidence type="ECO:0000313" key="4">
    <source>
        <dbReference type="EMBL" id="PWA60571.1"/>
    </source>
</evidence>
<protein>
    <submittedName>
        <fullName evidence="4">Cytochrome P450</fullName>
    </submittedName>
</protein>
<dbReference type="InterPro" id="IPR036396">
    <property type="entry name" value="Cyt_P450_sf"/>
</dbReference>
<keyword evidence="5" id="KW-1185">Reference proteome</keyword>
<dbReference type="PROSITE" id="PS00086">
    <property type="entry name" value="CYTOCHROME_P450"/>
    <property type="match status" value="1"/>
</dbReference>
<comment type="similarity">
    <text evidence="3">Belongs to the cytochrome P450 family.</text>
</comment>
<dbReference type="Pfam" id="PF00067">
    <property type="entry name" value="p450"/>
    <property type="match status" value="2"/>
</dbReference>
<dbReference type="InterPro" id="IPR017972">
    <property type="entry name" value="Cyt_P450_CS"/>
</dbReference>
<dbReference type="GO" id="GO:0020037">
    <property type="term" value="F:heme binding"/>
    <property type="evidence" value="ECO:0007669"/>
    <property type="project" value="InterPro"/>
</dbReference>
<name>A0A2U1MH22_ARTAN</name>
<proteinExistence type="inferred from homology"/>
<evidence type="ECO:0000256" key="1">
    <source>
        <dbReference type="ARBA" id="ARBA00023002"/>
    </source>
</evidence>
<dbReference type="PRINTS" id="PR00463">
    <property type="entry name" value="EP450I"/>
</dbReference>
<reference evidence="4 5" key="1">
    <citation type="journal article" date="2018" name="Mol. Plant">
        <title>The genome of Artemisia annua provides insight into the evolution of Asteraceae family and artemisinin biosynthesis.</title>
        <authorList>
            <person name="Shen Q."/>
            <person name="Zhang L."/>
            <person name="Liao Z."/>
            <person name="Wang S."/>
            <person name="Yan T."/>
            <person name="Shi P."/>
            <person name="Liu M."/>
            <person name="Fu X."/>
            <person name="Pan Q."/>
            <person name="Wang Y."/>
            <person name="Lv Z."/>
            <person name="Lu X."/>
            <person name="Zhang F."/>
            <person name="Jiang W."/>
            <person name="Ma Y."/>
            <person name="Chen M."/>
            <person name="Hao X."/>
            <person name="Li L."/>
            <person name="Tang Y."/>
            <person name="Lv G."/>
            <person name="Zhou Y."/>
            <person name="Sun X."/>
            <person name="Brodelius P.E."/>
            <person name="Rose J.K.C."/>
            <person name="Tang K."/>
        </authorList>
    </citation>
    <scope>NUCLEOTIDE SEQUENCE [LARGE SCALE GENOMIC DNA]</scope>
    <source>
        <strain evidence="5">cv. Huhao1</strain>
        <tissue evidence="4">Leaf</tissue>
    </source>
</reference>
<dbReference type="STRING" id="35608.A0A2U1MH22"/>
<accession>A0A2U1MH22</accession>
<gene>
    <name evidence="4" type="ORF">CTI12_AA381000</name>
</gene>
<dbReference type="AlphaFoldDB" id="A0A2U1MH22"/>
<comment type="caution">
    <text evidence="4">The sequence shown here is derived from an EMBL/GenBank/DDBJ whole genome shotgun (WGS) entry which is preliminary data.</text>
</comment>
<dbReference type="Gene3D" id="1.10.630.10">
    <property type="entry name" value="Cytochrome P450"/>
    <property type="match status" value="2"/>
</dbReference>
<evidence type="ECO:0000256" key="3">
    <source>
        <dbReference type="RuleBase" id="RU000461"/>
    </source>
</evidence>
<keyword evidence="2 3" id="KW-0408">Iron</keyword>
<dbReference type="OrthoDB" id="2789670at2759"/>
<keyword evidence="3" id="KW-0503">Monooxygenase</keyword>
<dbReference type="GO" id="GO:0004497">
    <property type="term" value="F:monooxygenase activity"/>
    <property type="evidence" value="ECO:0007669"/>
    <property type="project" value="UniProtKB-KW"/>
</dbReference>
<dbReference type="PANTHER" id="PTHR47951:SF7">
    <property type="entry name" value="FLAVONOID 3',5'-HYDROXYLASE-LIKE ISOFORM X1"/>
    <property type="match status" value="1"/>
</dbReference>
<keyword evidence="1 3" id="KW-0560">Oxidoreductase</keyword>
<evidence type="ECO:0000256" key="2">
    <source>
        <dbReference type="PIRSR" id="PIRSR602401-1"/>
    </source>
</evidence>
<dbReference type="Proteomes" id="UP000245207">
    <property type="component" value="Unassembled WGS sequence"/>
</dbReference>
<dbReference type="EMBL" id="PKPP01005320">
    <property type="protein sequence ID" value="PWA60571.1"/>
    <property type="molecule type" value="Genomic_DNA"/>
</dbReference>
<keyword evidence="2 3" id="KW-0349">Heme</keyword>
<dbReference type="GO" id="GO:0005506">
    <property type="term" value="F:iron ion binding"/>
    <property type="evidence" value="ECO:0007669"/>
    <property type="project" value="InterPro"/>
</dbReference>
<dbReference type="SUPFAM" id="SSF48264">
    <property type="entry name" value="Cytochrome P450"/>
    <property type="match status" value="1"/>
</dbReference>
<dbReference type="InterPro" id="IPR001128">
    <property type="entry name" value="Cyt_P450"/>
</dbReference>
<evidence type="ECO:0000313" key="5">
    <source>
        <dbReference type="Proteomes" id="UP000245207"/>
    </source>
</evidence>